<comment type="subcellular location">
    <subcellularLocation>
        <location evidence="2">Membrane</location>
        <topology evidence="2">Multi-pass membrane protein</topology>
    </subcellularLocation>
</comment>
<evidence type="ECO:0000256" key="6">
    <source>
        <dbReference type="ARBA" id="ARBA00022692"/>
    </source>
</evidence>
<dbReference type="InterPro" id="IPR003661">
    <property type="entry name" value="HisK_dim/P_dom"/>
</dbReference>
<dbReference type="EC" id="2.7.13.3" evidence="3"/>
<dbReference type="Pfam" id="PF02518">
    <property type="entry name" value="HATPase_c"/>
    <property type="match status" value="1"/>
</dbReference>
<evidence type="ECO:0000256" key="9">
    <source>
        <dbReference type="ARBA" id="ARBA00022840"/>
    </source>
</evidence>
<organism evidence="17 18">
    <name type="scientific">Shinella granuli</name>
    <dbReference type="NCBI Taxonomy" id="323621"/>
    <lineage>
        <taxon>Bacteria</taxon>
        <taxon>Pseudomonadati</taxon>
        <taxon>Pseudomonadota</taxon>
        <taxon>Alphaproteobacteria</taxon>
        <taxon>Hyphomicrobiales</taxon>
        <taxon>Rhizobiaceae</taxon>
        <taxon>Shinella</taxon>
    </lineage>
</organism>
<proteinExistence type="predicted"/>
<feature type="transmembrane region" description="Helical" evidence="14">
    <location>
        <begin position="152"/>
        <end position="175"/>
    </location>
</feature>
<keyword evidence="18" id="KW-1185">Reference proteome</keyword>
<sequence>MKSIRSRLFMILMITTGVVWMSAIAWIYLSTRAEVERVLDARLIEAARMVSSLITSQEIDPKRAAQIPAVEPTMHASYDRQLSCQIWALDGTLVGRSDAAPATPLSDAQDGFSETLIGGETWRVYAVVNTDLGMRVLVGDNMRVRDRLVADVIRGLALPALLILPILAGLIWLSVRKGLGPLNNMAHALETRSASDLSALPDVDTPSEIKPVIRSLNGLFGRVHAARERERDFTAFAAHELRTPIAGLKTQAQVALGSEDPGIRANALRQIVVGVDRTSRLMRQLTDLTNAERGETDSDNHRVNLGKLASRLADDIRQHYPGAALLEIDEKLHDIDLDIDPSLFMLATRNLMENAVLHSRVESPVHCGMRLEGDGVALTIDDSGPGIPEDELPKVCERFYRGRNKTAMGSGLGLAIADLAAKRLGGSLSLKNRPEGGFRAELHLNAAPSSTTPRGEFRHNDGELSPLPVVADAKGDRLAHER</sequence>
<name>A0A4R2CB28_SHIGR</name>
<feature type="transmembrane region" description="Helical" evidence="14">
    <location>
        <begin position="7"/>
        <end position="29"/>
    </location>
</feature>
<dbReference type="Gene3D" id="1.10.287.130">
    <property type="match status" value="1"/>
</dbReference>
<evidence type="ECO:0000256" key="4">
    <source>
        <dbReference type="ARBA" id="ARBA00022553"/>
    </source>
</evidence>
<dbReference type="PANTHER" id="PTHR45436:SF14">
    <property type="entry name" value="SENSOR PROTEIN QSEC"/>
    <property type="match status" value="1"/>
</dbReference>
<dbReference type="AlphaFoldDB" id="A0A4R2CB28"/>
<evidence type="ECO:0000256" key="8">
    <source>
        <dbReference type="ARBA" id="ARBA00022777"/>
    </source>
</evidence>
<evidence type="ECO:0000259" key="15">
    <source>
        <dbReference type="PROSITE" id="PS50109"/>
    </source>
</evidence>
<dbReference type="InterPro" id="IPR036890">
    <property type="entry name" value="HATPase_C_sf"/>
</dbReference>
<evidence type="ECO:0000256" key="13">
    <source>
        <dbReference type="SAM" id="MobiDB-lite"/>
    </source>
</evidence>
<dbReference type="InterPro" id="IPR003594">
    <property type="entry name" value="HATPase_dom"/>
</dbReference>
<dbReference type="InterPro" id="IPR003660">
    <property type="entry name" value="HAMP_dom"/>
</dbReference>
<keyword evidence="9" id="KW-0067">ATP-binding</keyword>
<dbReference type="PANTHER" id="PTHR45436">
    <property type="entry name" value="SENSOR HISTIDINE KINASE YKOH"/>
    <property type="match status" value="1"/>
</dbReference>
<dbReference type="PROSITE" id="PS50109">
    <property type="entry name" value="HIS_KIN"/>
    <property type="match status" value="1"/>
</dbReference>
<evidence type="ECO:0000259" key="16">
    <source>
        <dbReference type="PROSITE" id="PS50885"/>
    </source>
</evidence>
<keyword evidence="11" id="KW-0902">Two-component regulatory system</keyword>
<evidence type="ECO:0000256" key="2">
    <source>
        <dbReference type="ARBA" id="ARBA00004141"/>
    </source>
</evidence>
<dbReference type="EMBL" id="SLVX01000025">
    <property type="protein sequence ID" value="TCN35964.1"/>
    <property type="molecule type" value="Genomic_DNA"/>
</dbReference>
<dbReference type="Gene3D" id="3.30.565.10">
    <property type="entry name" value="Histidine kinase-like ATPase, C-terminal domain"/>
    <property type="match status" value="1"/>
</dbReference>
<feature type="domain" description="HAMP" evidence="16">
    <location>
        <begin position="176"/>
        <end position="228"/>
    </location>
</feature>
<keyword evidence="8 17" id="KW-0418">Kinase</keyword>
<keyword evidence="4" id="KW-0597">Phosphoprotein</keyword>
<keyword evidence="12 14" id="KW-0472">Membrane</keyword>
<dbReference type="InterPro" id="IPR013727">
    <property type="entry name" value="2CSK_N"/>
</dbReference>
<dbReference type="PRINTS" id="PR00344">
    <property type="entry name" value="BCTRLSENSOR"/>
</dbReference>
<keyword evidence="6 14" id="KW-0812">Transmembrane</keyword>
<dbReference type="InterPro" id="IPR050428">
    <property type="entry name" value="TCS_sensor_his_kinase"/>
</dbReference>
<feature type="domain" description="Histidine kinase" evidence="15">
    <location>
        <begin position="236"/>
        <end position="448"/>
    </location>
</feature>
<dbReference type="SUPFAM" id="SSF47384">
    <property type="entry name" value="Homodimeric domain of signal transducing histidine kinase"/>
    <property type="match status" value="1"/>
</dbReference>
<dbReference type="GO" id="GO:0000155">
    <property type="term" value="F:phosphorelay sensor kinase activity"/>
    <property type="evidence" value="ECO:0007669"/>
    <property type="project" value="InterPro"/>
</dbReference>
<dbReference type="PROSITE" id="PS50885">
    <property type="entry name" value="HAMP"/>
    <property type="match status" value="1"/>
</dbReference>
<dbReference type="GO" id="GO:0005886">
    <property type="term" value="C:plasma membrane"/>
    <property type="evidence" value="ECO:0007669"/>
    <property type="project" value="TreeGrafter"/>
</dbReference>
<dbReference type="InterPro" id="IPR005467">
    <property type="entry name" value="His_kinase_dom"/>
</dbReference>
<evidence type="ECO:0000256" key="3">
    <source>
        <dbReference type="ARBA" id="ARBA00012438"/>
    </source>
</evidence>
<evidence type="ECO:0000256" key="10">
    <source>
        <dbReference type="ARBA" id="ARBA00022989"/>
    </source>
</evidence>
<accession>A0A4R2CB28</accession>
<dbReference type="CDD" id="cd00082">
    <property type="entry name" value="HisKA"/>
    <property type="match status" value="1"/>
</dbReference>
<dbReference type="InterPro" id="IPR036097">
    <property type="entry name" value="HisK_dim/P_sf"/>
</dbReference>
<keyword evidence="7" id="KW-0547">Nucleotide-binding</keyword>
<dbReference type="Pfam" id="PF00512">
    <property type="entry name" value="HisKA"/>
    <property type="match status" value="1"/>
</dbReference>
<gene>
    <name evidence="17" type="ORF">EV665_12534</name>
</gene>
<dbReference type="SUPFAM" id="SSF55874">
    <property type="entry name" value="ATPase domain of HSP90 chaperone/DNA topoisomerase II/histidine kinase"/>
    <property type="match status" value="1"/>
</dbReference>
<protein>
    <recommendedName>
        <fullName evidence="3">histidine kinase</fullName>
        <ecNumber evidence="3">2.7.13.3</ecNumber>
    </recommendedName>
</protein>
<comment type="catalytic activity">
    <reaction evidence="1">
        <text>ATP + protein L-histidine = ADP + protein N-phospho-L-histidine.</text>
        <dbReference type="EC" id="2.7.13.3"/>
    </reaction>
</comment>
<keyword evidence="10 14" id="KW-1133">Transmembrane helix</keyword>
<dbReference type="InterPro" id="IPR004358">
    <property type="entry name" value="Sig_transdc_His_kin-like_C"/>
</dbReference>
<comment type="caution">
    <text evidence="17">The sequence shown here is derived from an EMBL/GenBank/DDBJ whole genome shotgun (WGS) entry which is preliminary data.</text>
</comment>
<dbReference type="CDD" id="cd00075">
    <property type="entry name" value="HATPase"/>
    <property type="match status" value="1"/>
</dbReference>
<reference evidence="17 18" key="1">
    <citation type="submission" date="2019-03" db="EMBL/GenBank/DDBJ databases">
        <title>Genomic Encyclopedia of Type Strains, Phase IV (KMG-IV): sequencing the most valuable type-strain genomes for metagenomic binning, comparative biology and taxonomic classification.</title>
        <authorList>
            <person name="Goeker M."/>
        </authorList>
    </citation>
    <scope>NUCLEOTIDE SEQUENCE [LARGE SCALE GENOMIC DNA]</scope>
    <source>
        <strain evidence="17 18">DSM 18401</strain>
    </source>
</reference>
<evidence type="ECO:0000313" key="18">
    <source>
        <dbReference type="Proteomes" id="UP000295351"/>
    </source>
</evidence>
<dbReference type="SMART" id="SM00387">
    <property type="entry name" value="HATPase_c"/>
    <property type="match status" value="1"/>
</dbReference>
<dbReference type="GO" id="GO:0005524">
    <property type="term" value="F:ATP binding"/>
    <property type="evidence" value="ECO:0007669"/>
    <property type="project" value="UniProtKB-KW"/>
</dbReference>
<dbReference type="RefSeq" id="WP_133036399.1">
    <property type="nucleotide sequence ID" value="NZ_BAABEI010000012.1"/>
</dbReference>
<evidence type="ECO:0000313" key="17">
    <source>
        <dbReference type="EMBL" id="TCN35964.1"/>
    </source>
</evidence>
<evidence type="ECO:0000256" key="12">
    <source>
        <dbReference type="ARBA" id="ARBA00023136"/>
    </source>
</evidence>
<dbReference type="Pfam" id="PF08521">
    <property type="entry name" value="2CSK_N"/>
    <property type="match status" value="1"/>
</dbReference>
<dbReference type="SMART" id="SM00388">
    <property type="entry name" value="HisKA"/>
    <property type="match status" value="1"/>
</dbReference>
<feature type="compositionally biased region" description="Basic and acidic residues" evidence="13">
    <location>
        <begin position="473"/>
        <end position="482"/>
    </location>
</feature>
<keyword evidence="5" id="KW-0808">Transferase</keyword>
<dbReference type="Proteomes" id="UP000295351">
    <property type="component" value="Unassembled WGS sequence"/>
</dbReference>
<evidence type="ECO:0000256" key="11">
    <source>
        <dbReference type="ARBA" id="ARBA00023012"/>
    </source>
</evidence>
<feature type="region of interest" description="Disordered" evidence="13">
    <location>
        <begin position="447"/>
        <end position="482"/>
    </location>
</feature>
<evidence type="ECO:0000256" key="5">
    <source>
        <dbReference type="ARBA" id="ARBA00022679"/>
    </source>
</evidence>
<evidence type="ECO:0000256" key="14">
    <source>
        <dbReference type="SAM" id="Phobius"/>
    </source>
</evidence>
<evidence type="ECO:0000256" key="7">
    <source>
        <dbReference type="ARBA" id="ARBA00022741"/>
    </source>
</evidence>
<evidence type="ECO:0000256" key="1">
    <source>
        <dbReference type="ARBA" id="ARBA00000085"/>
    </source>
</evidence>